<dbReference type="OrthoDB" id="547913at2759"/>
<dbReference type="Gene3D" id="3.30.420.10">
    <property type="entry name" value="Ribonuclease H-like superfamily/Ribonuclease H"/>
    <property type="match status" value="1"/>
</dbReference>
<evidence type="ECO:0000259" key="4">
    <source>
        <dbReference type="Pfam" id="PF13976"/>
    </source>
</evidence>
<organism evidence="7 8">
    <name type="scientific">Gossypium anomalum</name>
    <dbReference type="NCBI Taxonomy" id="47600"/>
    <lineage>
        <taxon>Eukaryota</taxon>
        <taxon>Viridiplantae</taxon>
        <taxon>Streptophyta</taxon>
        <taxon>Embryophyta</taxon>
        <taxon>Tracheophyta</taxon>
        <taxon>Spermatophyta</taxon>
        <taxon>Magnoliopsida</taxon>
        <taxon>eudicotyledons</taxon>
        <taxon>Gunneridae</taxon>
        <taxon>Pentapetalae</taxon>
        <taxon>rosids</taxon>
        <taxon>malvids</taxon>
        <taxon>Malvales</taxon>
        <taxon>Malvaceae</taxon>
        <taxon>Malvoideae</taxon>
        <taxon>Gossypium</taxon>
    </lineage>
</organism>
<dbReference type="Proteomes" id="UP000701853">
    <property type="component" value="Chromosome 7"/>
</dbReference>
<keyword evidence="1" id="KW-0064">Aspartyl protease</keyword>
<evidence type="ECO:0000259" key="6">
    <source>
        <dbReference type="Pfam" id="PF25597"/>
    </source>
</evidence>
<dbReference type="GO" id="GO:0003676">
    <property type="term" value="F:nucleic acid binding"/>
    <property type="evidence" value="ECO:0007669"/>
    <property type="project" value="InterPro"/>
</dbReference>
<evidence type="ECO:0000259" key="5">
    <source>
        <dbReference type="Pfam" id="PF22936"/>
    </source>
</evidence>
<feature type="domain" description="GAG-pre-integrase" evidence="4">
    <location>
        <begin position="408"/>
        <end position="477"/>
    </location>
</feature>
<name>A0A8J5YE43_9ROSI</name>
<feature type="domain" description="Reverse transcriptase Ty1/copia-type" evidence="3">
    <location>
        <begin position="792"/>
        <end position="1039"/>
    </location>
</feature>
<protein>
    <submittedName>
        <fullName evidence="7">Uncharacterized protein</fullName>
    </submittedName>
</protein>
<dbReference type="GO" id="GO:0004190">
    <property type="term" value="F:aspartic-type endopeptidase activity"/>
    <property type="evidence" value="ECO:0007669"/>
    <property type="project" value="UniProtKB-KW"/>
</dbReference>
<evidence type="ECO:0000256" key="2">
    <source>
        <dbReference type="SAM" id="MobiDB-lite"/>
    </source>
</evidence>
<dbReference type="PANTHER" id="PTHR11439:SF491">
    <property type="entry name" value="INTEGRASE CATALYTIC DOMAIN-CONTAINING PROTEIN"/>
    <property type="match status" value="1"/>
</dbReference>
<dbReference type="InterPro" id="IPR013103">
    <property type="entry name" value="RVT_2"/>
</dbReference>
<proteinExistence type="predicted"/>
<gene>
    <name evidence="7" type="ORF">CXB51_016140</name>
</gene>
<reference evidence="7 8" key="1">
    <citation type="journal article" date="2021" name="bioRxiv">
        <title>The Gossypium anomalum genome as a resource for cotton improvement and evolutionary analysis of hybrid incompatibility.</title>
        <authorList>
            <person name="Grover C.E."/>
            <person name="Yuan D."/>
            <person name="Arick M.A."/>
            <person name="Miller E.R."/>
            <person name="Hu G."/>
            <person name="Peterson D.G."/>
            <person name="Wendel J.F."/>
            <person name="Udall J.A."/>
        </authorList>
    </citation>
    <scope>NUCLEOTIDE SEQUENCE [LARGE SCALE GENOMIC DNA]</scope>
    <source>
        <strain evidence="7">JFW-Udall</strain>
        <tissue evidence="7">Leaf</tissue>
    </source>
</reference>
<dbReference type="Pfam" id="PF14223">
    <property type="entry name" value="Retrotran_gag_2"/>
    <property type="match status" value="1"/>
</dbReference>
<evidence type="ECO:0000313" key="8">
    <source>
        <dbReference type="Proteomes" id="UP000701853"/>
    </source>
</evidence>
<dbReference type="InterPro" id="IPR025724">
    <property type="entry name" value="GAG-pre-integrase_dom"/>
</dbReference>
<dbReference type="InterPro" id="IPR057670">
    <property type="entry name" value="SH3_retrovirus"/>
</dbReference>
<dbReference type="Pfam" id="PF13976">
    <property type="entry name" value="gag_pre-integrs"/>
    <property type="match status" value="1"/>
</dbReference>
<dbReference type="InterPro" id="IPR012337">
    <property type="entry name" value="RNaseH-like_sf"/>
</dbReference>
<evidence type="ECO:0000259" key="3">
    <source>
        <dbReference type="Pfam" id="PF07727"/>
    </source>
</evidence>
<evidence type="ECO:0000313" key="7">
    <source>
        <dbReference type="EMBL" id="KAG8487548.1"/>
    </source>
</evidence>
<keyword evidence="1" id="KW-0378">Hydrolase</keyword>
<dbReference type="SUPFAM" id="SSF53098">
    <property type="entry name" value="Ribonuclease H-like"/>
    <property type="match status" value="1"/>
</dbReference>
<keyword evidence="1" id="KW-0645">Protease</keyword>
<accession>A0A8J5YE43</accession>
<dbReference type="EMBL" id="JAHUZN010000007">
    <property type="protein sequence ID" value="KAG8487548.1"/>
    <property type="molecule type" value="Genomic_DNA"/>
</dbReference>
<feature type="domain" description="Retrovirus-related Pol polyprotein from transposon TNT 1-94-like beta-barrel" evidence="5">
    <location>
        <begin position="301"/>
        <end position="381"/>
    </location>
</feature>
<comment type="caution">
    <text evidence="7">The sequence shown here is derived from an EMBL/GenBank/DDBJ whole genome shotgun (WGS) entry which is preliminary data.</text>
</comment>
<keyword evidence="8" id="KW-1185">Reference proteome</keyword>
<feature type="domain" description="Retroviral polymerase SH3-like" evidence="6">
    <location>
        <begin position="627"/>
        <end position="684"/>
    </location>
</feature>
<dbReference type="InterPro" id="IPR054722">
    <property type="entry name" value="PolX-like_BBD"/>
</dbReference>
<dbReference type="InterPro" id="IPR043502">
    <property type="entry name" value="DNA/RNA_pol_sf"/>
</dbReference>
<sequence>MASLKYEIPLLDRNTRFALWQIKMQAVLAQMDLEDALLGIDKMPSTLTDEEKKRKDRKALTQLHLHLSNEILQDVMKEKTAAALWKRLEQICMSKTLTSKLHMKQRLYTHRLEEGASVHEHLTVFKEILSNLEAMEVQYDKEDLGLILLCSLPPSYSTFRDTILYSRESLTVDEVYDSLTSYDKMKHLVVKPDSQGEGLIVRGRQDRNTDDDRGRTQERNHRGKSKGRSKSSNRGKTCNFCKKKGHIKSECYKLQNKIKGEAANQKGKQPENYGEADVVEDYSDGELLVASVNDSKVSEEWILDSGCTFHMSPNRDWFTTYETVSEGVVLMGNNASCKIAGVGTIKVKMFDGVVRTLSDVRYVPELKRNLISLSTLDSKGYRYTAESGVLKISKGSLVVMKGQRKTAKLYVLQGSTVTGDAAVASSSLSDDDITKLWHMRLGHMSENGMVELSKRGLLDGQGICKLNFCEHCVFGKQKRVRFTRGIHNTKETLEYIHSDLWGPSRVPSRGGANYMLTFIDDFSRKVWAFFLKQKSDIVQVRRDRETLDSSSYSTEKRRCRTNEQNDHGEGSMYVVKCQLTEVVLGRSSLYCMFFDQPISIVAIEKKTPQEVWSGNPANYSDLKIFGCPAYAHVNNGKLEPRSIKCVFLGYKAGVKGYKLWCPENRKVVISRDVVFDETAMLPNLSLKECSNKENQKHVEHQINTESTPQVSTKIENRVASSPQYSIAKNRTKREIKPPKKYAEADLVAYALNVAEDIDANQEPSNYSEAISCEDSEKWMFAMQEEMESLHKNKTWDLVKLSKGKKTVRCKWVFKKKEGTPGVEEPKYKARLVAKGYSQVPGVDFTDVFSPVVKHSSIRALLGIVAMHDLELEQLDVKTAFLHGELEEDIYMQQPEGFTVSEKEDYVCLLKKSLYGLKQSPRQWYKRFDSFMTSHDFKRSSFDSCVYFKKNNDGSFVYLLLYVDDMLIAAKDKGEIRKVKAQLSEEFEMKDLGPAKKILGMEILRDRKTSKLYLSQKGYIEKLLCRFNMRSAKPVSTPLAAHFRLSSALSPQSDDEIEYMSHVPYSSAVGSLMYAMVCSRPDLSYAVSAVSRYMANPGKEHWKAVQWILRYLRGTTDVCLQFGRTEDGVIGYVDADFAGDLDRRRSLTGYVFTIGGCAISWKATLQTTVALSTTEAEYMAITEACKEAIWLKGLFSELNEDLQISTVFCDSQSAIFLTKDQMFHERTKHIDVRYHFVRDIIARGDIVVSKISTHENPADMMTKSLPITKFEHCLDLVGVHC</sequence>
<dbReference type="Pfam" id="PF25597">
    <property type="entry name" value="SH3_retrovirus"/>
    <property type="match status" value="1"/>
</dbReference>
<dbReference type="AlphaFoldDB" id="A0A8J5YE43"/>
<dbReference type="PANTHER" id="PTHR11439">
    <property type="entry name" value="GAG-POL-RELATED RETROTRANSPOSON"/>
    <property type="match status" value="1"/>
</dbReference>
<dbReference type="Pfam" id="PF07727">
    <property type="entry name" value="RVT_2"/>
    <property type="match status" value="1"/>
</dbReference>
<dbReference type="CDD" id="cd09272">
    <property type="entry name" value="RNase_HI_RT_Ty1"/>
    <property type="match status" value="1"/>
</dbReference>
<dbReference type="Pfam" id="PF22936">
    <property type="entry name" value="Pol_BBD"/>
    <property type="match status" value="1"/>
</dbReference>
<dbReference type="InterPro" id="IPR036397">
    <property type="entry name" value="RNaseH_sf"/>
</dbReference>
<feature type="compositionally biased region" description="Basic residues" evidence="2">
    <location>
        <begin position="221"/>
        <end position="233"/>
    </location>
</feature>
<dbReference type="SUPFAM" id="SSF56672">
    <property type="entry name" value="DNA/RNA polymerases"/>
    <property type="match status" value="1"/>
</dbReference>
<feature type="region of interest" description="Disordered" evidence="2">
    <location>
        <begin position="196"/>
        <end position="237"/>
    </location>
</feature>
<evidence type="ECO:0000256" key="1">
    <source>
        <dbReference type="ARBA" id="ARBA00022750"/>
    </source>
</evidence>
<feature type="compositionally biased region" description="Basic and acidic residues" evidence="2">
    <location>
        <begin position="203"/>
        <end position="220"/>
    </location>
</feature>